<reference evidence="2 3" key="1">
    <citation type="submission" date="2017-03" db="EMBL/GenBank/DDBJ databases">
        <title>An alternative strategy for trypanosome survival in the mammalian bloodstream revealed through genome and transcriptome analysis of the ubiquitous bovine parasite Trypanosoma (Megatrypanum) theileri.</title>
        <authorList>
            <person name="Kelly S."/>
            <person name="Ivens A."/>
            <person name="Mott A."/>
            <person name="O'Neill E."/>
            <person name="Emms D."/>
            <person name="Macleod O."/>
            <person name="Voorheis P."/>
            <person name="Matthews J."/>
            <person name="Matthews K."/>
            <person name="Carrington M."/>
        </authorList>
    </citation>
    <scope>NUCLEOTIDE SEQUENCE [LARGE SCALE GENOMIC DNA]</scope>
    <source>
        <strain evidence="2">Edinburgh</strain>
    </source>
</reference>
<feature type="region of interest" description="Disordered" evidence="1">
    <location>
        <begin position="236"/>
        <end position="261"/>
    </location>
</feature>
<sequence>MPNHSSSRDCLRFSLTPIQLVVRPPKALRKSGEKYEASAELLVKWLVGTSSKGRACFSIQLPLHLIMNGSTESTQIVLSLTGMDNIVFEAKMRRKLKSSSSSSSKYESGAVLYQKKMLRLEITLLIRKKKKSSIQNTMNEVSFEKKEDPNTRVSSFPLAKCLIDLRDLIPGGDVPHCVRLQMENRQDYMDVDCIVQSSQNLSNPETRVNFIHAGSSTSSTSSTCSTVCSGVSESVATANSSDGGHMRREKEITKTHNSSVVSTEAGSLYHDSSDHPLMLSSSDVQISLTQEEILRKERVGSIHNKGQQQQQQQEELAEAESSGIVTMAPMPNADLSTIYEYCETSLRRVALLYEHGEGTTTTTTASKPPFSPLQQILREGVSCEQQFMENDAMKLFNKLFPHHSSPFAFMPALHSRRRDSDYPTTHTWLEVPTTFPHVAYYTTPYKMRYRKDQSLDAYEYAVVVAAGNRVLVHVMSVAPSAPLVGSELRVELLVEIIQGGLVRAVVFISIPRKLRLLMRSQITTQMMKFERLLRETLSELAHRTSHEVAKSKVPKETSSLLVLNLSSSVDPNMWRRLRSVEIFPHEAHVEVILSRLQQIDLPPPRECEPLVCTLEELVCLHRDSATIVRLVILMLMRIVKERINMEELVKASPTLATTLQQVCAVQPLKSLFTAESTIPHFSSHQMNNTDEHKINISREIDIEEFLKNLSMSTAFQQERKRRELSAVRNVWEILSTNVGDRVIAAEVLQRLRCERILLSSERQCHLLNAALVLHMDYAPIAISILIIMVHNYRYNHSPFFHELKPLTADFIFALKRAMKIYHEDFVFETSNSLLAVRDAFTEALDERYSNLTFFQKHFVPVLSEDSLFTCKVRCIHSSISLGDTTTTTGVTAALIGETMLTVTPSFLCIGSNAFPLVHIQQLRLHKHWWCLPALTLYIKASSDLAAISVRGLREEIQHEISIVVWQRKELVSLLLERNSEILVDH</sequence>
<dbReference type="EMBL" id="NBCO01000023">
    <property type="protein sequence ID" value="ORC87152.1"/>
    <property type="molecule type" value="Genomic_DNA"/>
</dbReference>
<proteinExistence type="predicted"/>
<name>A0A1X0NR16_9TRYP</name>
<dbReference type="GeneID" id="39987143"/>
<dbReference type="VEuPathDB" id="TriTrypDB:TM35_000231230"/>
<keyword evidence="3" id="KW-1185">Reference proteome</keyword>
<dbReference type="Proteomes" id="UP000192257">
    <property type="component" value="Unassembled WGS sequence"/>
</dbReference>
<organism evidence="2 3">
    <name type="scientific">Trypanosoma theileri</name>
    <dbReference type="NCBI Taxonomy" id="67003"/>
    <lineage>
        <taxon>Eukaryota</taxon>
        <taxon>Discoba</taxon>
        <taxon>Euglenozoa</taxon>
        <taxon>Kinetoplastea</taxon>
        <taxon>Metakinetoplastina</taxon>
        <taxon>Trypanosomatida</taxon>
        <taxon>Trypanosomatidae</taxon>
        <taxon>Trypanosoma</taxon>
    </lineage>
</organism>
<dbReference type="OrthoDB" id="251335at2759"/>
<gene>
    <name evidence="2" type="ORF">TM35_000231230</name>
</gene>
<dbReference type="RefSeq" id="XP_028881218.1">
    <property type="nucleotide sequence ID" value="XM_029027363.1"/>
</dbReference>
<evidence type="ECO:0000313" key="3">
    <source>
        <dbReference type="Proteomes" id="UP000192257"/>
    </source>
</evidence>
<evidence type="ECO:0000313" key="2">
    <source>
        <dbReference type="EMBL" id="ORC87152.1"/>
    </source>
</evidence>
<protein>
    <submittedName>
        <fullName evidence="2">Uncharacterized protein</fullName>
    </submittedName>
</protein>
<feature type="compositionally biased region" description="Basic and acidic residues" evidence="1">
    <location>
        <begin position="244"/>
        <end position="254"/>
    </location>
</feature>
<accession>A0A1X0NR16</accession>
<evidence type="ECO:0000256" key="1">
    <source>
        <dbReference type="SAM" id="MobiDB-lite"/>
    </source>
</evidence>
<dbReference type="AlphaFoldDB" id="A0A1X0NR16"/>
<comment type="caution">
    <text evidence="2">The sequence shown here is derived from an EMBL/GenBank/DDBJ whole genome shotgun (WGS) entry which is preliminary data.</text>
</comment>